<gene>
    <name evidence="2" type="ORF">ACFO4O_05570</name>
</gene>
<feature type="signal peptide" evidence="1">
    <location>
        <begin position="1"/>
        <end position="26"/>
    </location>
</feature>
<comment type="caution">
    <text evidence="2">The sequence shown here is derived from an EMBL/GenBank/DDBJ whole genome shotgun (WGS) entry which is preliminary data.</text>
</comment>
<evidence type="ECO:0000313" key="2">
    <source>
        <dbReference type="EMBL" id="MFC4699623.1"/>
    </source>
</evidence>
<sequence length="135" mass="15217">MKKIKPVLLSLCLASAFFSASSPAFAKDNILSLSNLERERSALLTDMLDPSLAFDERLAKIQKRQRQLTDMERMVIRDERLLSSQNSQVKRAFNDYELTFLVHAGAEKNLSASSQWLEQVNFSSSTVLNASAGYR</sequence>
<proteinExistence type="predicted"/>
<keyword evidence="3" id="KW-1185">Reference proteome</keyword>
<dbReference type="Proteomes" id="UP001595897">
    <property type="component" value="Unassembled WGS sequence"/>
</dbReference>
<protein>
    <submittedName>
        <fullName evidence="2">Uncharacterized protein</fullName>
    </submittedName>
</protein>
<dbReference type="RefSeq" id="WP_382406362.1">
    <property type="nucleotide sequence ID" value="NZ_JBHSGU010000002.1"/>
</dbReference>
<name>A0ABV9LVE5_9ALTE</name>
<keyword evidence="1" id="KW-0732">Signal</keyword>
<dbReference type="EMBL" id="JBHSGU010000002">
    <property type="protein sequence ID" value="MFC4699623.1"/>
    <property type="molecule type" value="Genomic_DNA"/>
</dbReference>
<organism evidence="2 3">
    <name type="scientific">Glaciecola siphonariae</name>
    <dbReference type="NCBI Taxonomy" id="521012"/>
    <lineage>
        <taxon>Bacteria</taxon>
        <taxon>Pseudomonadati</taxon>
        <taxon>Pseudomonadota</taxon>
        <taxon>Gammaproteobacteria</taxon>
        <taxon>Alteromonadales</taxon>
        <taxon>Alteromonadaceae</taxon>
        <taxon>Glaciecola</taxon>
    </lineage>
</organism>
<reference evidence="3" key="1">
    <citation type="journal article" date="2019" name="Int. J. Syst. Evol. Microbiol.">
        <title>The Global Catalogue of Microorganisms (GCM) 10K type strain sequencing project: providing services to taxonomists for standard genome sequencing and annotation.</title>
        <authorList>
            <consortium name="The Broad Institute Genomics Platform"/>
            <consortium name="The Broad Institute Genome Sequencing Center for Infectious Disease"/>
            <person name="Wu L."/>
            <person name="Ma J."/>
        </authorList>
    </citation>
    <scope>NUCLEOTIDE SEQUENCE [LARGE SCALE GENOMIC DNA]</scope>
    <source>
        <strain evidence="3">KACC 12507</strain>
    </source>
</reference>
<feature type="chain" id="PRO_5045259567" evidence="1">
    <location>
        <begin position="27"/>
        <end position="135"/>
    </location>
</feature>
<accession>A0ABV9LVE5</accession>
<evidence type="ECO:0000313" key="3">
    <source>
        <dbReference type="Proteomes" id="UP001595897"/>
    </source>
</evidence>
<evidence type="ECO:0000256" key="1">
    <source>
        <dbReference type="SAM" id="SignalP"/>
    </source>
</evidence>